<evidence type="ECO:0000256" key="1">
    <source>
        <dbReference type="ARBA" id="ARBA00004141"/>
    </source>
</evidence>
<evidence type="ECO:0000256" key="5">
    <source>
        <dbReference type="SAM" id="Phobius"/>
    </source>
</evidence>
<comment type="caution">
    <text evidence="6">The sequence shown here is derived from an EMBL/GenBank/DDBJ whole genome shotgun (WGS) entry which is preliminary data.</text>
</comment>
<reference evidence="6 7" key="1">
    <citation type="submission" date="2016-04" db="EMBL/GenBank/DDBJ databases">
        <authorList>
            <person name="Evans L.H."/>
            <person name="Alamgir A."/>
            <person name="Owens N."/>
            <person name="Weber N.D."/>
            <person name="Virtaneva K."/>
            <person name="Barbian K."/>
            <person name="Babar A."/>
            <person name="Rosenke K."/>
        </authorList>
    </citation>
    <scope>NUCLEOTIDE SEQUENCE [LARGE SCALE GENOMIC DNA]</scope>
    <source>
        <strain evidence="6 7">LMa1</strain>
    </source>
</reference>
<dbReference type="RefSeq" id="WP_066671375.1">
    <property type="nucleotide sequence ID" value="NZ_LYVF01000196.1"/>
</dbReference>
<keyword evidence="4 5" id="KW-0472">Membrane</keyword>
<evidence type="ECO:0000256" key="3">
    <source>
        <dbReference type="ARBA" id="ARBA00022989"/>
    </source>
</evidence>
<proteinExistence type="predicted"/>
<dbReference type="GO" id="GO:0009403">
    <property type="term" value="P:toxin biosynthetic process"/>
    <property type="evidence" value="ECO:0007669"/>
    <property type="project" value="InterPro"/>
</dbReference>
<evidence type="ECO:0000256" key="4">
    <source>
        <dbReference type="ARBA" id="ARBA00023136"/>
    </source>
</evidence>
<dbReference type="PANTHER" id="PTHR37306">
    <property type="entry name" value="COLICIN V PRODUCTION PROTEIN"/>
    <property type="match status" value="1"/>
</dbReference>
<dbReference type="Pfam" id="PF02674">
    <property type="entry name" value="Colicin_V"/>
    <property type="match status" value="1"/>
</dbReference>
<keyword evidence="2 5" id="KW-0812">Transmembrane</keyword>
<comment type="subcellular location">
    <subcellularLocation>
        <location evidence="1">Membrane</location>
        <topology evidence="1">Multi-pass membrane protein</topology>
    </subcellularLocation>
</comment>
<dbReference type="EMBL" id="LYVF01000196">
    <property type="protein sequence ID" value="OAT79471.1"/>
    <property type="molecule type" value="Genomic_DNA"/>
</dbReference>
<evidence type="ECO:0000313" key="6">
    <source>
        <dbReference type="EMBL" id="OAT79471.1"/>
    </source>
</evidence>
<keyword evidence="7" id="KW-1185">Reference proteome</keyword>
<evidence type="ECO:0000313" key="7">
    <source>
        <dbReference type="Proteomes" id="UP000078532"/>
    </source>
</evidence>
<organism evidence="6 7">
    <name type="scientific">Desulfotomaculum copahuensis</name>
    <dbReference type="NCBI Taxonomy" id="1838280"/>
    <lineage>
        <taxon>Bacteria</taxon>
        <taxon>Bacillati</taxon>
        <taxon>Bacillota</taxon>
        <taxon>Clostridia</taxon>
        <taxon>Eubacteriales</taxon>
        <taxon>Desulfotomaculaceae</taxon>
        <taxon>Desulfotomaculum</taxon>
    </lineage>
</organism>
<feature type="transmembrane region" description="Helical" evidence="5">
    <location>
        <begin position="99"/>
        <end position="120"/>
    </location>
</feature>
<evidence type="ECO:0000256" key="2">
    <source>
        <dbReference type="ARBA" id="ARBA00022692"/>
    </source>
</evidence>
<name>A0A1B7LB69_9FIRM</name>
<dbReference type="InterPro" id="IPR003825">
    <property type="entry name" value="Colicin-V_CvpA"/>
</dbReference>
<protein>
    <recommendedName>
        <fullName evidence="8">Colicin V production protein</fullName>
    </recommendedName>
</protein>
<dbReference type="AlphaFoldDB" id="A0A1B7LB69"/>
<keyword evidence="3 5" id="KW-1133">Transmembrane helix</keyword>
<feature type="transmembrane region" description="Helical" evidence="5">
    <location>
        <begin position="140"/>
        <end position="159"/>
    </location>
</feature>
<sequence length="209" mass="22276">MNWLDVLILLVVVWSAWRGLHTGLVAGVAGLLALFLGLAAAFHYYPLLAVLADQHWHLTARVNAWLPALPGLSHYPAPAVAPGVQTQLAGLKSSLAAKIVELAAFVCIFLIVNALVHMVGDAAARAARMSFIGPFDRAGGLALGVLRGLILVLVVLALLMPLQKAAAALPGGAQQSWFIQGVHNSRLAMPLWQALRRLPVTRVPLITYL</sequence>
<accession>A0A1B7LB69</accession>
<feature type="transmembrane region" description="Helical" evidence="5">
    <location>
        <begin position="28"/>
        <end position="51"/>
    </location>
</feature>
<dbReference type="PANTHER" id="PTHR37306:SF1">
    <property type="entry name" value="COLICIN V PRODUCTION PROTEIN"/>
    <property type="match status" value="1"/>
</dbReference>
<evidence type="ECO:0008006" key="8">
    <source>
        <dbReference type="Google" id="ProtNLM"/>
    </source>
</evidence>
<dbReference type="GO" id="GO:0016020">
    <property type="term" value="C:membrane"/>
    <property type="evidence" value="ECO:0007669"/>
    <property type="project" value="UniProtKB-SubCell"/>
</dbReference>
<gene>
    <name evidence="6" type="ORF">A6M21_15825</name>
</gene>
<dbReference type="STRING" id="1838280.A6M21_15825"/>
<dbReference type="Proteomes" id="UP000078532">
    <property type="component" value="Unassembled WGS sequence"/>
</dbReference>